<name>A0A1H2LF07_9ACTN</name>
<reference evidence="8" key="1">
    <citation type="submission" date="2016-10" db="EMBL/GenBank/DDBJ databases">
        <authorList>
            <person name="Varghese N."/>
            <person name="Submissions S."/>
        </authorList>
    </citation>
    <scope>NUCLEOTIDE SEQUENCE [LARGE SCALE GENOMIC DNA]</scope>
    <source>
        <strain evidence="8">DSM 45079</strain>
    </source>
</reference>
<evidence type="ECO:0000256" key="4">
    <source>
        <dbReference type="ARBA" id="ARBA00022989"/>
    </source>
</evidence>
<feature type="transmembrane region" description="Helical" evidence="6">
    <location>
        <begin position="138"/>
        <end position="164"/>
    </location>
</feature>
<evidence type="ECO:0000313" key="7">
    <source>
        <dbReference type="EMBL" id="SDU79489.1"/>
    </source>
</evidence>
<organism evidence="7 8">
    <name type="scientific">Jiangella alkaliphila</name>
    <dbReference type="NCBI Taxonomy" id="419479"/>
    <lineage>
        <taxon>Bacteria</taxon>
        <taxon>Bacillati</taxon>
        <taxon>Actinomycetota</taxon>
        <taxon>Actinomycetes</taxon>
        <taxon>Jiangellales</taxon>
        <taxon>Jiangellaceae</taxon>
        <taxon>Jiangella</taxon>
    </lineage>
</organism>
<evidence type="ECO:0000256" key="1">
    <source>
        <dbReference type="ARBA" id="ARBA00004651"/>
    </source>
</evidence>
<dbReference type="STRING" id="419479.SAMN04488563_6009"/>
<feature type="transmembrane region" description="Helical" evidence="6">
    <location>
        <begin position="265"/>
        <end position="285"/>
    </location>
</feature>
<proteinExistence type="predicted"/>
<evidence type="ECO:0000256" key="2">
    <source>
        <dbReference type="ARBA" id="ARBA00022475"/>
    </source>
</evidence>
<comment type="subcellular location">
    <subcellularLocation>
        <location evidence="1">Cell membrane</location>
        <topology evidence="1">Multi-pass membrane protein</topology>
    </subcellularLocation>
</comment>
<dbReference type="CDD" id="cd06173">
    <property type="entry name" value="MFS_MefA_like"/>
    <property type="match status" value="1"/>
</dbReference>
<dbReference type="RefSeq" id="WP_046773085.1">
    <property type="nucleotide sequence ID" value="NZ_LBMC01000102.1"/>
</dbReference>
<evidence type="ECO:0000256" key="3">
    <source>
        <dbReference type="ARBA" id="ARBA00022692"/>
    </source>
</evidence>
<keyword evidence="3 6" id="KW-0812">Transmembrane</keyword>
<feature type="transmembrane region" description="Helical" evidence="6">
    <location>
        <begin position="379"/>
        <end position="398"/>
    </location>
</feature>
<feature type="transmembrane region" description="Helical" evidence="6">
    <location>
        <begin position="21"/>
        <end position="43"/>
    </location>
</feature>
<accession>A0A1H2LF07</accession>
<dbReference type="PANTHER" id="PTHR23513:SF11">
    <property type="entry name" value="STAPHYLOFERRIN A TRANSPORTER"/>
    <property type="match status" value="1"/>
</dbReference>
<evidence type="ECO:0000256" key="6">
    <source>
        <dbReference type="SAM" id="Phobius"/>
    </source>
</evidence>
<dbReference type="InterPro" id="IPR011701">
    <property type="entry name" value="MFS"/>
</dbReference>
<evidence type="ECO:0000313" key="8">
    <source>
        <dbReference type="Proteomes" id="UP000182977"/>
    </source>
</evidence>
<keyword evidence="8" id="KW-1185">Reference proteome</keyword>
<feature type="transmembrane region" description="Helical" evidence="6">
    <location>
        <begin position="292"/>
        <end position="313"/>
    </location>
</feature>
<keyword evidence="4 6" id="KW-1133">Transmembrane helix</keyword>
<keyword evidence="2" id="KW-1003">Cell membrane</keyword>
<dbReference type="InterPro" id="IPR036259">
    <property type="entry name" value="MFS_trans_sf"/>
</dbReference>
<gene>
    <name evidence="7" type="ORF">SAMN04488563_6009</name>
</gene>
<protein>
    <submittedName>
        <fullName evidence="7">Major Facilitator Superfamily protein</fullName>
    </submittedName>
</protein>
<dbReference type="GO" id="GO:0022857">
    <property type="term" value="F:transmembrane transporter activity"/>
    <property type="evidence" value="ECO:0007669"/>
    <property type="project" value="InterPro"/>
</dbReference>
<feature type="transmembrane region" description="Helical" evidence="6">
    <location>
        <begin position="49"/>
        <end position="71"/>
    </location>
</feature>
<feature type="transmembrane region" description="Helical" evidence="6">
    <location>
        <begin position="171"/>
        <end position="191"/>
    </location>
</feature>
<sequence length="414" mass="41830">MSDSPASFAQVLAVPQFRRLWVAHVLSVVGDQLARVALTVLVYERTNSAGLTALTYALTYLPDFVGGAALAGLADRFPRRTVMVSTDLARAALVAVMAVPGMPLLAQATLLFAVQAAASPFASARQSVLADMLPGDQLTAGLALVSMTSQASFAIGFGAGAALVAEFGTSAALLVDVVTFVVSAAIIRLGIQLYRPAAVAGTRGAEAGPPVPGYWATVRAGWAVVAGDARLRTLLAVACCSGFYAVPEGLAVPFGDQLGGGTASVGWLLAANPVGTVLGMIALRFLGPQRRLALLGPMAIGSSLILLPTGWAPGLAVTVVLWTLSGVLSAHDIVAQSTYVRLAPAESRGQAIGVAVAGLRAAQGLAIVAAGLLAQFANAAAIVGAAAAAGTVVTAVAVHRWRRAVSASPEPLTP</sequence>
<dbReference type="Pfam" id="PF07690">
    <property type="entry name" value="MFS_1"/>
    <property type="match status" value="1"/>
</dbReference>
<dbReference type="Proteomes" id="UP000182977">
    <property type="component" value="Chromosome I"/>
</dbReference>
<dbReference type="GO" id="GO:0005886">
    <property type="term" value="C:plasma membrane"/>
    <property type="evidence" value="ECO:0007669"/>
    <property type="project" value="UniProtKB-SubCell"/>
</dbReference>
<evidence type="ECO:0000256" key="5">
    <source>
        <dbReference type="ARBA" id="ARBA00023136"/>
    </source>
</evidence>
<dbReference type="EMBL" id="LT629791">
    <property type="protein sequence ID" value="SDU79489.1"/>
    <property type="molecule type" value="Genomic_DNA"/>
</dbReference>
<dbReference type="SUPFAM" id="SSF103473">
    <property type="entry name" value="MFS general substrate transporter"/>
    <property type="match status" value="1"/>
</dbReference>
<keyword evidence="5 6" id="KW-0472">Membrane</keyword>
<feature type="transmembrane region" description="Helical" evidence="6">
    <location>
        <begin position="92"/>
        <end position="118"/>
    </location>
</feature>
<dbReference type="AlphaFoldDB" id="A0A1H2LF07"/>
<dbReference type="PANTHER" id="PTHR23513">
    <property type="entry name" value="INTEGRAL MEMBRANE EFFLUX PROTEIN-RELATED"/>
    <property type="match status" value="1"/>
</dbReference>
<dbReference type="OrthoDB" id="3227279at2"/>
<dbReference type="Gene3D" id="1.20.1250.20">
    <property type="entry name" value="MFS general substrate transporter like domains"/>
    <property type="match status" value="1"/>
</dbReference>